<protein>
    <submittedName>
        <fullName evidence="2">Uncharacterized membrane protein (DUF485 family)</fullName>
    </submittedName>
</protein>
<keyword evidence="3" id="KW-1185">Reference proteome</keyword>
<comment type="caution">
    <text evidence="2">The sequence shown here is derived from an EMBL/GenBank/DDBJ whole genome shotgun (WGS) entry which is preliminary data.</text>
</comment>
<gene>
    <name evidence="2" type="ORF">ABIA69_002927</name>
</gene>
<evidence type="ECO:0000256" key="1">
    <source>
        <dbReference type="SAM" id="Phobius"/>
    </source>
</evidence>
<feature type="transmembrane region" description="Helical" evidence="1">
    <location>
        <begin position="313"/>
        <end position="330"/>
    </location>
</feature>
<sequence>MNMIEVYIYEVTRRLPKKIRADKGLELKSKIEGMLPDNYSELEVKEVLLKLGNPAALATSYQDTSTHLIGPEVYSTYIRTIKLVIPWAIFITILVQIIENTVLYTGEVALLTAIIKTFSITVANIISVLFHVLFWVTITFIVIERTGNFDNVKDHIPFLTDQQQWTPDDLNKVKIITHDKYIPLNDIVFSFLGIAIFSVVYFKANDLIGIYTSDERDGLTFVMPIFNQEILLFYKPIIVFCIVLSIALTFYKWKVSQWTIQIAVLNAFLQVVTTIVFILIARQPDLIHGPAIPYIAAILETTASKVAFSIDRILFVIIAISIVANGIDIFNRFKKARIKH</sequence>
<feature type="transmembrane region" description="Helical" evidence="1">
    <location>
        <begin position="263"/>
        <end position="281"/>
    </location>
</feature>
<feature type="transmembrane region" description="Helical" evidence="1">
    <location>
        <begin position="231"/>
        <end position="251"/>
    </location>
</feature>
<name>A0ABV2PLD9_9BACI</name>
<dbReference type="EMBL" id="JBEPSB010000013">
    <property type="protein sequence ID" value="MET4561757.1"/>
    <property type="molecule type" value="Genomic_DNA"/>
</dbReference>
<keyword evidence="1" id="KW-0812">Transmembrane</keyword>
<proteinExistence type="predicted"/>
<feature type="transmembrane region" description="Helical" evidence="1">
    <location>
        <begin position="118"/>
        <end position="143"/>
    </location>
</feature>
<feature type="transmembrane region" description="Helical" evidence="1">
    <location>
        <begin position="181"/>
        <end position="202"/>
    </location>
</feature>
<keyword evidence="1" id="KW-0472">Membrane</keyword>
<dbReference type="Proteomes" id="UP001549363">
    <property type="component" value="Unassembled WGS sequence"/>
</dbReference>
<evidence type="ECO:0000313" key="2">
    <source>
        <dbReference type="EMBL" id="MET4561757.1"/>
    </source>
</evidence>
<evidence type="ECO:0000313" key="3">
    <source>
        <dbReference type="Proteomes" id="UP001549363"/>
    </source>
</evidence>
<organism evidence="2 3">
    <name type="scientific">Lysinibacillus parviboronicapiens</name>
    <dbReference type="NCBI Taxonomy" id="436516"/>
    <lineage>
        <taxon>Bacteria</taxon>
        <taxon>Bacillati</taxon>
        <taxon>Bacillota</taxon>
        <taxon>Bacilli</taxon>
        <taxon>Bacillales</taxon>
        <taxon>Bacillaceae</taxon>
        <taxon>Lysinibacillus</taxon>
    </lineage>
</organism>
<keyword evidence="1" id="KW-1133">Transmembrane helix</keyword>
<feature type="transmembrane region" description="Helical" evidence="1">
    <location>
        <begin position="80"/>
        <end position="98"/>
    </location>
</feature>
<reference evidence="2 3" key="1">
    <citation type="submission" date="2024-06" db="EMBL/GenBank/DDBJ databases">
        <title>Sorghum-associated microbial communities from plants grown in Nebraska, USA.</title>
        <authorList>
            <person name="Schachtman D."/>
        </authorList>
    </citation>
    <scope>NUCLEOTIDE SEQUENCE [LARGE SCALE GENOMIC DNA]</scope>
    <source>
        <strain evidence="2 3">736</strain>
    </source>
</reference>
<accession>A0ABV2PLD9</accession>